<name>A0ABP9XUE7_9FUNG</name>
<proteinExistence type="predicted"/>
<gene>
    <name evidence="2" type="ORF">HPULCUR_003348</name>
</gene>
<feature type="region of interest" description="Disordered" evidence="1">
    <location>
        <begin position="120"/>
        <end position="145"/>
    </location>
</feature>
<organism evidence="2 3">
    <name type="scientific">Helicostylum pulchrum</name>
    <dbReference type="NCBI Taxonomy" id="562976"/>
    <lineage>
        <taxon>Eukaryota</taxon>
        <taxon>Fungi</taxon>
        <taxon>Fungi incertae sedis</taxon>
        <taxon>Mucoromycota</taxon>
        <taxon>Mucoromycotina</taxon>
        <taxon>Mucoromycetes</taxon>
        <taxon>Mucorales</taxon>
        <taxon>Mucorineae</taxon>
        <taxon>Mucoraceae</taxon>
        <taxon>Helicostylum</taxon>
    </lineage>
</organism>
<evidence type="ECO:0000313" key="3">
    <source>
        <dbReference type="Proteomes" id="UP001476247"/>
    </source>
</evidence>
<accession>A0ABP9XUE7</accession>
<evidence type="ECO:0000256" key="1">
    <source>
        <dbReference type="SAM" id="MobiDB-lite"/>
    </source>
</evidence>
<dbReference type="Proteomes" id="UP001476247">
    <property type="component" value="Unassembled WGS sequence"/>
</dbReference>
<protein>
    <submittedName>
        <fullName evidence="2">Uncharacterized protein</fullName>
    </submittedName>
</protein>
<comment type="caution">
    <text evidence="2">The sequence shown here is derived from an EMBL/GenBank/DDBJ whole genome shotgun (WGS) entry which is preliminary data.</text>
</comment>
<evidence type="ECO:0000313" key="2">
    <source>
        <dbReference type="EMBL" id="GAA5797950.1"/>
    </source>
</evidence>
<sequence length="145" mass="16842">MSLLNVKAVNDVNGYAHIYLNVRLEPISWKGETVRVNRSEVNMVLNYWLLRYVLRNFDDERKVNCKVAREVMLEKFANEILLRRRQEGGVITDEVRENLVRRVELLTAAEINMQAHTNVRAAEAAPSTTSTSYRPNTRSQSFMEE</sequence>
<reference evidence="2 3" key="1">
    <citation type="submission" date="2024-04" db="EMBL/GenBank/DDBJ databases">
        <title>genome sequences of Mucor flavus KT1a and Helicostylum pulchrum KT1b strains isolation_sourced from the surface of a dry-aged beef.</title>
        <authorList>
            <person name="Toyotome T."/>
            <person name="Hosono M."/>
            <person name="Torimaru M."/>
            <person name="Fukuda K."/>
            <person name="Mikami N."/>
        </authorList>
    </citation>
    <scope>NUCLEOTIDE SEQUENCE [LARGE SCALE GENOMIC DNA]</scope>
    <source>
        <strain evidence="2 3">KT1b</strain>
    </source>
</reference>
<dbReference type="EMBL" id="BAABUJ010000009">
    <property type="protein sequence ID" value="GAA5797950.1"/>
    <property type="molecule type" value="Genomic_DNA"/>
</dbReference>
<keyword evidence="3" id="KW-1185">Reference proteome</keyword>
<feature type="compositionally biased region" description="Polar residues" evidence="1">
    <location>
        <begin position="133"/>
        <end position="145"/>
    </location>
</feature>